<protein>
    <submittedName>
        <fullName evidence="1">Uncharacterized protein</fullName>
    </submittedName>
</protein>
<proteinExistence type="predicted"/>
<sequence length="92" mass="10811">MAEKIQTLITLITNDLKEALDILFGIVEERIIWEPTGYPRESLKEIKRKPKEEVKKKPIPKKEEKVDKDYEKKLSKITVPQELLIRILVTLV</sequence>
<comment type="caution">
    <text evidence="1">The sequence shown here is derived from an EMBL/GenBank/DDBJ whole genome shotgun (WGS) entry which is preliminary data.</text>
</comment>
<accession>A0A0F9C9B2</accession>
<dbReference type="AlphaFoldDB" id="A0A0F9C9B2"/>
<evidence type="ECO:0000313" key="1">
    <source>
        <dbReference type="EMBL" id="KKL22892.1"/>
    </source>
</evidence>
<name>A0A0F9C9B2_9ZZZZ</name>
<reference evidence="1" key="1">
    <citation type="journal article" date="2015" name="Nature">
        <title>Complex archaea that bridge the gap between prokaryotes and eukaryotes.</title>
        <authorList>
            <person name="Spang A."/>
            <person name="Saw J.H."/>
            <person name="Jorgensen S.L."/>
            <person name="Zaremba-Niedzwiedzka K."/>
            <person name="Martijn J."/>
            <person name="Lind A.E."/>
            <person name="van Eijk R."/>
            <person name="Schleper C."/>
            <person name="Guy L."/>
            <person name="Ettema T.J."/>
        </authorList>
    </citation>
    <scope>NUCLEOTIDE SEQUENCE</scope>
</reference>
<gene>
    <name evidence="1" type="ORF">LCGC14_2430870</name>
</gene>
<organism evidence="1">
    <name type="scientific">marine sediment metagenome</name>
    <dbReference type="NCBI Taxonomy" id="412755"/>
    <lineage>
        <taxon>unclassified sequences</taxon>
        <taxon>metagenomes</taxon>
        <taxon>ecological metagenomes</taxon>
    </lineage>
</organism>
<dbReference type="EMBL" id="LAZR01037171">
    <property type="protein sequence ID" value="KKL22892.1"/>
    <property type="molecule type" value="Genomic_DNA"/>
</dbReference>